<reference evidence="2" key="2">
    <citation type="submission" date="2020-05" db="EMBL/GenBank/DDBJ databases">
        <authorList>
            <person name="Kim H.-S."/>
            <person name="Proctor R.H."/>
            <person name="Brown D.W."/>
        </authorList>
    </citation>
    <scope>NUCLEOTIDE SEQUENCE</scope>
    <source>
        <strain evidence="2">NRRL 20472</strain>
    </source>
</reference>
<evidence type="ECO:0000256" key="1">
    <source>
        <dbReference type="SAM" id="Phobius"/>
    </source>
</evidence>
<accession>A0A8H4U7A5</accession>
<evidence type="ECO:0000313" key="2">
    <source>
        <dbReference type="EMBL" id="KAF4970885.1"/>
    </source>
</evidence>
<keyword evidence="1" id="KW-0812">Transmembrane</keyword>
<organism evidence="2 3">
    <name type="scientific">Fusarium sarcochroum</name>
    <dbReference type="NCBI Taxonomy" id="1208366"/>
    <lineage>
        <taxon>Eukaryota</taxon>
        <taxon>Fungi</taxon>
        <taxon>Dikarya</taxon>
        <taxon>Ascomycota</taxon>
        <taxon>Pezizomycotina</taxon>
        <taxon>Sordariomycetes</taxon>
        <taxon>Hypocreomycetidae</taxon>
        <taxon>Hypocreales</taxon>
        <taxon>Nectriaceae</taxon>
        <taxon>Fusarium</taxon>
        <taxon>Fusarium lateritium species complex</taxon>
    </lineage>
</organism>
<keyword evidence="1" id="KW-1133">Transmembrane helix</keyword>
<proteinExistence type="predicted"/>
<keyword evidence="1" id="KW-0472">Membrane</keyword>
<keyword evidence="3" id="KW-1185">Reference proteome</keyword>
<dbReference type="OrthoDB" id="5078827at2759"/>
<sequence>MGSLSTDAMVTLASAIPGLLLSSLSAWLAYLTLRRQHHLDRTDLETSTKELVTAQAHPAGRLWYSPYRLTSEVVSQLPPAAYQNAARRAAFLPAP</sequence>
<protein>
    <submittedName>
        <fullName evidence="2">Uncharacterized protein</fullName>
    </submittedName>
</protein>
<dbReference type="AlphaFoldDB" id="A0A8H4U7A5"/>
<feature type="transmembrane region" description="Helical" evidence="1">
    <location>
        <begin position="12"/>
        <end position="33"/>
    </location>
</feature>
<name>A0A8H4U7A5_9HYPO</name>
<gene>
    <name evidence="2" type="ORF">FSARC_2155</name>
</gene>
<evidence type="ECO:0000313" key="3">
    <source>
        <dbReference type="Proteomes" id="UP000622797"/>
    </source>
</evidence>
<dbReference type="Proteomes" id="UP000622797">
    <property type="component" value="Unassembled WGS sequence"/>
</dbReference>
<comment type="caution">
    <text evidence="2">The sequence shown here is derived from an EMBL/GenBank/DDBJ whole genome shotgun (WGS) entry which is preliminary data.</text>
</comment>
<dbReference type="EMBL" id="JABEXW010000107">
    <property type="protein sequence ID" value="KAF4970885.1"/>
    <property type="molecule type" value="Genomic_DNA"/>
</dbReference>
<reference evidence="2" key="1">
    <citation type="journal article" date="2020" name="BMC Genomics">
        <title>Correction to: Identification and distribution of gene clusters required for synthesis of sphingolipid metabolism inhibitors in diverse species of the filamentous fungus Fusarium.</title>
        <authorList>
            <person name="Kim H.S."/>
            <person name="Lohmar J.M."/>
            <person name="Busman M."/>
            <person name="Brown D.W."/>
            <person name="Naumann T.A."/>
            <person name="Divon H.H."/>
            <person name="Lysoe E."/>
            <person name="Uhlig S."/>
            <person name="Proctor R.H."/>
        </authorList>
    </citation>
    <scope>NUCLEOTIDE SEQUENCE</scope>
    <source>
        <strain evidence="2">NRRL 20472</strain>
    </source>
</reference>